<dbReference type="InterPro" id="IPR015991">
    <property type="entry name" value="TatD/YcfH-like"/>
</dbReference>
<dbReference type="PANTHER" id="PTHR46124">
    <property type="entry name" value="D-AMINOACYL-TRNA DEACYLASE"/>
    <property type="match status" value="1"/>
</dbReference>
<evidence type="ECO:0000256" key="3">
    <source>
        <dbReference type="PIRSR" id="PIRSR005902-1"/>
    </source>
</evidence>
<dbReference type="GO" id="GO:0004536">
    <property type="term" value="F:DNA nuclease activity"/>
    <property type="evidence" value="ECO:0007669"/>
    <property type="project" value="InterPro"/>
</dbReference>
<keyword evidence="2 4" id="KW-0378">Hydrolase</keyword>
<proteinExistence type="predicted"/>
<evidence type="ECO:0000256" key="1">
    <source>
        <dbReference type="ARBA" id="ARBA00022723"/>
    </source>
</evidence>
<dbReference type="GO" id="GO:0005829">
    <property type="term" value="C:cytosol"/>
    <property type="evidence" value="ECO:0007669"/>
    <property type="project" value="TreeGrafter"/>
</dbReference>
<dbReference type="NCBIfam" id="TIGR00010">
    <property type="entry name" value="YchF/TatD family DNA exonuclease"/>
    <property type="match status" value="1"/>
</dbReference>
<dbReference type="GO" id="GO:0016788">
    <property type="term" value="F:hydrolase activity, acting on ester bonds"/>
    <property type="evidence" value="ECO:0007669"/>
    <property type="project" value="InterPro"/>
</dbReference>
<evidence type="ECO:0000313" key="5">
    <source>
        <dbReference type="Proteomes" id="UP000002382"/>
    </source>
</evidence>
<dbReference type="InterPro" id="IPR032466">
    <property type="entry name" value="Metal_Hydrolase"/>
</dbReference>
<feature type="binding site" evidence="3">
    <location>
        <position position="146"/>
    </location>
    <ligand>
        <name>a divalent metal cation</name>
        <dbReference type="ChEBI" id="CHEBI:60240"/>
        <label>2</label>
    </ligand>
</feature>
<evidence type="ECO:0000313" key="4">
    <source>
        <dbReference type="EMBL" id="ACR78953.1"/>
    </source>
</evidence>
<dbReference type="EMBL" id="CP001634">
    <property type="protein sequence ID" value="ACR78953.1"/>
    <property type="molecule type" value="Genomic_DNA"/>
</dbReference>
<dbReference type="GO" id="GO:0046872">
    <property type="term" value="F:metal ion binding"/>
    <property type="evidence" value="ECO:0007669"/>
    <property type="project" value="UniProtKB-KW"/>
</dbReference>
<feature type="binding site" evidence="3">
    <location>
        <position position="24"/>
    </location>
    <ligand>
        <name>a divalent metal cation</name>
        <dbReference type="ChEBI" id="CHEBI:60240"/>
        <label>1</label>
    </ligand>
</feature>
<dbReference type="Proteomes" id="UP000002382">
    <property type="component" value="Chromosome"/>
</dbReference>
<sequence>MRSYMTETSYTSGQTRELKICDTHAHLNFPHFNRDRKRILEEIDSGKIVFTIEVGTNMDDSKAAVELAKANRHIFASVGVHPHDSDEVPSDYIDILKELAAEKKVVALGEIGLDFYRDLSPKDVQRKVFREQLLLAQELDMPVIVHVRDAYYDAYEILREFEGKLTGVIHAFSGTQEDALRFKELGFKLGIGGPLTYPKNKGLREIVKVLPIETFVPETDCPYLPPQPHRGKRNEPYYVRFVVEKISELKGLSVETCADILCANAVALFRLNL</sequence>
<protein>
    <submittedName>
        <fullName evidence="4">Hydrolase, TatD family</fullName>
    </submittedName>
</protein>
<evidence type="ECO:0000256" key="2">
    <source>
        <dbReference type="ARBA" id="ARBA00022801"/>
    </source>
</evidence>
<reference evidence="4 5" key="1">
    <citation type="submission" date="2009-06" db="EMBL/GenBank/DDBJ databases">
        <title>Complete sequence of Thermotogales bacterium TBF 19.5.1.</title>
        <authorList>
            <consortium name="US DOE Joint Genome Institute"/>
            <person name="Lucas S."/>
            <person name="Copeland A."/>
            <person name="Lapidus A."/>
            <person name="Glavina del Rio T."/>
            <person name="Tice H."/>
            <person name="Bruce D."/>
            <person name="Goodwin L."/>
            <person name="Pitluck S."/>
            <person name="Chertkov O."/>
            <person name="Brettin T."/>
            <person name="Detter J.C."/>
            <person name="Han C."/>
            <person name="Schmutz J."/>
            <person name="Larimer F."/>
            <person name="Land M."/>
            <person name="Hauser L."/>
            <person name="Kyrpides N."/>
            <person name="Ovchinnikova G."/>
            <person name="Noll K."/>
        </authorList>
    </citation>
    <scope>NUCLEOTIDE SEQUENCE [LARGE SCALE GENOMIC DNA]</scope>
    <source>
        <strain evidence="5">ATCC BAA-1733 / DSM 21960 / TBF 19.5.1</strain>
    </source>
</reference>
<dbReference type="Gene3D" id="3.20.20.140">
    <property type="entry name" value="Metal-dependent hydrolases"/>
    <property type="match status" value="1"/>
</dbReference>
<feature type="binding site" evidence="3">
    <location>
        <position position="110"/>
    </location>
    <ligand>
        <name>a divalent metal cation</name>
        <dbReference type="ChEBI" id="CHEBI:60240"/>
        <label>1</label>
    </ligand>
</feature>
<dbReference type="KEGG" id="kol:Kole_0228"/>
<dbReference type="AlphaFoldDB" id="C5CIW4"/>
<keyword evidence="1 3" id="KW-0479">Metal-binding</keyword>
<feature type="binding site" evidence="3">
    <location>
        <position position="26"/>
    </location>
    <ligand>
        <name>a divalent metal cation</name>
        <dbReference type="ChEBI" id="CHEBI:60240"/>
        <label>1</label>
    </ligand>
</feature>
<gene>
    <name evidence="4" type="ordered locus">Kole_0228</name>
</gene>
<feature type="binding site" evidence="3">
    <location>
        <position position="170"/>
    </location>
    <ligand>
        <name>a divalent metal cation</name>
        <dbReference type="ChEBI" id="CHEBI:60240"/>
        <label>2</label>
    </ligand>
</feature>
<dbReference type="eggNOG" id="COG0084">
    <property type="taxonomic scope" value="Bacteria"/>
</dbReference>
<dbReference type="PIRSF" id="PIRSF005902">
    <property type="entry name" value="DNase_TatD"/>
    <property type="match status" value="1"/>
</dbReference>
<dbReference type="PANTHER" id="PTHR46124:SF2">
    <property type="entry name" value="D-AMINOACYL-TRNA DEACYLASE"/>
    <property type="match status" value="1"/>
</dbReference>
<dbReference type="HOGENOM" id="CLU_031506_4_0_0"/>
<dbReference type="FunFam" id="3.20.20.140:FF:000005">
    <property type="entry name" value="TatD family hydrolase"/>
    <property type="match status" value="1"/>
</dbReference>
<dbReference type="CDD" id="cd01310">
    <property type="entry name" value="TatD_DNAse"/>
    <property type="match status" value="1"/>
</dbReference>
<organism evidence="4 5">
    <name type="scientific">Kosmotoga olearia (strain ATCC BAA-1733 / DSM 21960 / TBF 19.5.1)</name>
    <dbReference type="NCBI Taxonomy" id="521045"/>
    <lineage>
        <taxon>Bacteria</taxon>
        <taxon>Thermotogati</taxon>
        <taxon>Thermotogota</taxon>
        <taxon>Thermotogae</taxon>
        <taxon>Kosmotogales</taxon>
        <taxon>Kosmotogaceae</taxon>
        <taxon>Kosmotoga</taxon>
    </lineage>
</organism>
<dbReference type="SUPFAM" id="SSF51556">
    <property type="entry name" value="Metallo-dependent hydrolases"/>
    <property type="match status" value="1"/>
</dbReference>
<dbReference type="STRING" id="521045.Kole_0228"/>
<feature type="binding site" evidence="3">
    <location>
        <position position="220"/>
    </location>
    <ligand>
        <name>a divalent metal cation</name>
        <dbReference type="ChEBI" id="CHEBI:60240"/>
        <label>1</label>
    </ligand>
</feature>
<accession>C5CIW4</accession>
<name>C5CIW4_KOSOT</name>
<reference evidence="4 5" key="2">
    <citation type="journal article" date="2011" name="J. Bacteriol.">
        <title>Genome Sequence of Kosmotoga olearia Strain TBF 19.5.1, a Thermophilic Bacterium with a Wide Growth Temperature Range, Isolated from the Troll B Oil Platform in the North Sea.</title>
        <authorList>
            <person name="Swithers K.S."/>
            <person name="Dipippo J.L."/>
            <person name="Bruce D.C."/>
            <person name="Detter C."/>
            <person name="Tapia R."/>
            <person name="Han S."/>
            <person name="Goodwin L.A."/>
            <person name="Han J."/>
            <person name="Woyke T."/>
            <person name="Pitluck S."/>
            <person name="Pennacchio L."/>
            <person name="Nolan M."/>
            <person name="Mikhailova N."/>
            <person name="Land M.L."/>
            <person name="Nesbo C.L."/>
            <person name="Gogarten J.P."/>
            <person name="Noll K.M."/>
        </authorList>
    </citation>
    <scope>NUCLEOTIDE SEQUENCE [LARGE SCALE GENOMIC DNA]</scope>
    <source>
        <strain evidence="5">ATCC BAA-1733 / DSM 21960 / TBF 19.5.1</strain>
    </source>
</reference>
<keyword evidence="5" id="KW-1185">Reference proteome</keyword>
<dbReference type="InterPro" id="IPR001130">
    <property type="entry name" value="TatD-like"/>
</dbReference>
<dbReference type="Pfam" id="PF01026">
    <property type="entry name" value="TatD_DNase"/>
    <property type="match status" value="1"/>
</dbReference>